<dbReference type="SUPFAM" id="SSF48452">
    <property type="entry name" value="TPR-like"/>
    <property type="match status" value="1"/>
</dbReference>
<organism evidence="1 2">
    <name type="scientific">Hymenobacter roseosalivarius DSM 11622</name>
    <dbReference type="NCBI Taxonomy" id="645990"/>
    <lineage>
        <taxon>Bacteria</taxon>
        <taxon>Pseudomonadati</taxon>
        <taxon>Bacteroidota</taxon>
        <taxon>Cytophagia</taxon>
        <taxon>Cytophagales</taxon>
        <taxon>Hymenobacteraceae</taxon>
        <taxon>Hymenobacter</taxon>
    </lineage>
</organism>
<protein>
    <submittedName>
        <fullName evidence="1">Uncharacterized protein</fullName>
    </submittedName>
</protein>
<evidence type="ECO:0000313" key="2">
    <source>
        <dbReference type="Proteomes" id="UP000192266"/>
    </source>
</evidence>
<dbReference type="InterPro" id="IPR011990">
    <property type="entry name" value="TPR-like_helical_dom_sf"/>
</dbReference>
<reference evidence="1 2" key="1">
    <citation type="submission" date="2017-04" db="EMBL/GenBank/DDBJ databases">
        <authorList>
            <person name="Afonso C.L."/>
            <person name="Miller P.J."/>
            <person name="Scott M.A."/>
            <person name="Spackman E."/>
            <person name="Goraichik I."/>
            <person name="Dimitrov K.M."/>
            <person name="Suarez D.L."/>
            <person name="Swayne D.E."/>
        </authorList>
    </citation>
    <scope>NUCLEOTIDE SEQUENCE [LARGE SCALE GENOMIC DNA]</scope>
    <source>
        <strain evidence="1 2">DSM 11622</strain>
    </source>
</reference>
<dbReference type="EMBL" id="FWWW01000096">
    <property type="protein sequence ID" value="SMB99917.1"/>
    <property type="molecule type" value="Genomic_DNA"/>
</dbReference>
<dbReference type="AlphaFoldDB" id="A0A1W1W2S6"/>
<sequence>MFLPRVFRLFILLGMLMLSRGEGLAATISAPDIGKLLAEARLLQYKYLDSEALAKYEQVLDEDAKNYEALWQAAVLSVRIGTRYTDETRRSAYFTSGGQYAYRAFVAKSDGGEANYAVALSLVNQATLLRARGRLLMYKEMQPYVFRAVARRPDWADTWQLLGRWHYRVDHYNVLERIYTELILGGMPGGASSRKAIDALKRAHELDPKRIQFCYDLARVYQNQHQFDEAITVLVESQKLEPVTSEELEVSRRCRNLLQQLARKKRGRDEGHL</sequence>
<proteinExistence type="predicted"/>
<accession>A0A1W1W2S6</accession>
<gene>
    <name evidence="1" type="ORF">SAMN00120144_3187</name>
</gene>
<evidence type="ECO:0000313" key="1">
    <source>
        <dbReference type="EMBL" id="SMB99917.1"/>
    </source>
</evidence>
<dbReference type="Pfam" id="PF14559">
    <property type="entry name" value="TPR_19"/>
    <property type="match status" value="1"/>
</dbReference>
<dbReference type="Gene3D" id="1.25.40.10">
    <property type="entry name" value="Tetratricopeptide repeat domain"/>
    <property type="match status" value="1"/>
</dbReference>
<dbReference type="Proteomes" id="UP000192266">
    <property type="component" value="Unassembled WGS sequence"/>
</dbReference>
<dbReference type="STRING" id="645990.SAMN00120144_3187"/>
<keyword evidence="2" id="KW-1185">Reference proteome</keyword>
<name>A0A1W1W2S6_9BACT</name>